<comment type="caution">
    <text evidence="1">The sequence shown here is derived from an EMBL/GenBank/DDBJ whole genome shotgun (WGS) entry which is preliminary data.</text>
</comment>
<dbReference type="NCBIfam" id="TIGR00099">
    <property type="entry name" value="Cof-subfamily"/>
    <property type="match status" value="1"/>
</dbReference>
<dbReference type="InterPro" id="IPR000150">
    <property type="entry name" value="Cof"/>
</dbReference>
<protein>
    <submittedName>
        <fullName evidence="1">Cof-like hydrolase</fullName>
    </submittedName>
</protein>
<keyword evidence="2" id="KW-1185">Reference proteome</keyword>
<dbReference type="PANTHER" id="PTHR10000:SF25">
    <property type="entry name" value="PHOSPHATASE YKRA-RELATED"/>
    <property type="match status" value="1"/>
</dbReference>
<dbReference type="OrthoDB" id="3180855at2"/>
<dbReference type="InterPro" id="IPR023214">
    <property type="entry name" value="HAD_sf"/>
</dbReference>
<dbReference type="SUPFAM" id="SSF56784">
    <property type="entry name" value="HAD-like"/>
    <property type="match status" value="1"/>
</dbReference>
<keyword evidence="1" id="KW-0378">Hydrolase</keyword>
<reference evidence="1 2" key="1">
    <citation type="submission" date="2013-08" db="EMBL/GenBank/DDBJ databases">
        <authorList>
            <person name="Durkin A.S."/>
            <person name="Haft D.R."/>
            <person name="McCorrison J."/>
            <person name="Torralba M."/>
            <person name="Gillis M."/>
            <person name="Haft D.H."/>
            <person name="Methe B."/>
            <person name="Sutton G."/>
            <person name="Nelson K.E."/>
        </authorList>
    </citation>
    <scope>NUCLEOTIDE SEQUENCE [LARGE SCALE GENOMIC DNA]</scope>
    <source>
        <strain evidence="1 2">F0195</strain>
    </source>
</reference>
<accession>U2V480</accession>
<dbReference type="GO" id="GO:0005829">
    <property type="term" value="C:cytosol"/>
    <property type="evidence" value="ECO:0007669"/>
    <property type="project" value="TreeGrafter"/>
</dbReference>
<sequence>MSIWNTPRPIRAIFFDVDGTLLSFKDHRVPETTLMALAELKRKGVMCFLATGRPPYQLEEISIDNFEAFILFNGQLCLTRDEVFFDEFMDKGDIAVVVDQVDQGLYECLFMEKGRCYVSGHNDDVCAIEEATGQHFQEGDIHQALHNDIYQLNVFLHPGETGVVTDATEHLKLTRWSPHFVDAFPRHGGKHAAVRRMLRRYGLDADEAAAFGDGGNDLAMFGVVGTSVAMGNGNPEVKEQADFVTSDVDHDGIYSACVKLGLL</sequence>
<organism evidence="1 2">
    <name type="scientific">Olsenella profusa F0195</name>
    <dbReference type="NCBI Taxonomy" id="1125712"/>
    <lineage>
        <taxon>Bacteria</taxon>
        <taxon>Bacillati</taxon>
        <taxon>Actinomycetota</taxon>
        <taxon>Coriobacteriia</taxon>
        <taxon>Coriobacteriales</taxon>
        <taxon>Atopobiaceae</taxon>
        <taxon>Olsenella</taxon>
    </lineage>
</organism>
<dbReference type="InterPro" id="IPR036412">
    <property type="entry name" value="HAD-like_sf"/>
</dbReference>
<dbReference type="RefSeq" id="WP_021726527.1">
    <property type="nucleotide sequence ID" value="NZ_AWEZ01000059.1"/>
</dbReference>
<dbReference type="Pfam" id="PF08282">
    <property type="entry name" value="Hydrolase_3"/>
    <property type="match status" value="1"/>
</dbReference>
<evidence type="ECO:0000313" key="2">
    <source>
        <dbReference type="Proteomes" id="UP000016638"/>
    </source>
</evidence>
<dbReference type="Gene3D" id="3.30.1240.10">
    <property type="match status" value="1"/>
</dbReference>
<dbReference type="PROSITE" id="PS01229">
    <property type="entry name" value="COF_2"/>
    <property type="match status" value="1"/>
</dbReference>
<dbReference type="AlphaFoldDB" id="U2V480"/>
<name>U2V480_9ACTN</name>
<dbReference type="Gene3D" id="3.40.50.1000">
    <property type="entry name" value="HAD superfamily/HAD-like"/>
    <property type="match status" value="1"/>
</dbReference>
<dbReference type="SFLD" id="SFLDG01140">
    <property type="entry name" value="C2.B:_Phosphomannomutase_and_P"/>
    <property type="match status" value="1"/>
</dbReference>
<dbReference type="Proteomes" id="UP000016638">
    <property type="component" value="Unassembled WGS sequence"/>
</dbReference>
<gene>
    <name evidence="1" type="ORF">HMPREF1316_2311</name>
</gene>
<dbReference type="PANTHER" id="PTHR10000">
    <property type="entry name" value="PHOSPHOSERINE PHOSPHATASE"/>
    <property type="match status" value="1"/>
</dbReference>
<proteinExistence type="predicted"/>
<dbReference type="GO" id="GO:0016791">
    <property type="term" value="F:phosphatase activity"/>
    <property type="evidence" value="ECO:0007669"/>
    <property type="project" value="TreeGrafter"/>
</dbReference>
<evidence type="ECO:0000313" key="1">
    <source>
        <dbReference type="EMBL" id="ERL07481.1"/>
    </source>
</evidence>
<dbReference type="eggNOG" id="COG0561">
    <property type="taxonomic scope" value="Bacteria"/>
</dbReference>
<dbReference type="PROSITE" id="PS01228">
    <property type="entry name" value="COF_1"/>
    <property type="match status" value="1"/>
</dbReference>
<dbReference type="EMBL" id="AWEZ01000059">
    <property type="protein sequence ID" value="ERL07481.1"/>
    <property type="molecule type" value="Genomic_DNA"/>
</dbReference>
<dbReference type="GO" id="GO:0000287">
    <property type="term" value="F:magnesium ion binding"/>
    <property type="evidence" value="ECO:0007669"/>
    <property type="project" value="TreeGrafter"/>
</dbReference>
<dbReference type="SFLD" id="SFLDS00003">
    <property type="entry name" value="Haloacid_Dehalogenase"/>
    <property type="match status" value="1"/>
</dbReference>
<dbReference type="PATRIC" id="fig|1125712.3.peg.1661"/>
<dbReference type="STRING" id="1125712.HMPREF1316_2311"/>